<feature type="signal peptide" evidence="15">
    <location>
        <begin position="1"/>
        <end position="19"/>
    </location>
</feature>
<dbReference type="PANTHER" id="PTHR18966">
    <property type="entry name" value="IONOTROPIC GLUTAMATE RECEPTOR"/>
    <property type="match status" value="1"/>
</dbReference>
<dbReference type="EMBL" id="GL348715">
    <property type="protein sequence ID" value="EFH58589.1"/>
    <property type="molecule type" value="Genomic_DNA"/>
</dbReference>
<dbReference type="SUPFAM" id="SSF53822">
    <property type="entry name" value="Periplasmic binding protein-like I"/>
    <property type="match status" value="1"/>
</dbReference>
<evidence type="ECO:0000313" key="18">
    <source>
        <dbReference type="Proteomes" id="UP000008694"/>
    </source>
</evidence>
<dbReference type="CDD" id="cd13686">
    <property type="entry name" value="GluR_Plant"/>
    <property type="match status" value="1"/>
</dbReference>
<keyword evidence="18" id="KW-1185">Reference proteome</keyword>
<sequence>MEILISIAILALLFSSVVAGPNDDAFEEVRVGLVVDLSSTQGKILVTSLNLALSDFYGINNGYRTRVSILVRDSQGDPIIALAAATDLLKNAKVEAIVGAQSLQEAKLLATISEKANVPVISTFLPNTLSLNKYDHFIQWTHDTTSEAKGIMSLIQDFSCKSVVVIYEDADDWRESLQILVENFQDKGIHIARSASFAVSSSGENHMMNQLRKLKVSRTTVFVVHMSEFLVSRLFRCVEKLGLTEEGFAWILTVRTMNYLEYFETTRSMQGVIGFKPYIPVSEEVTNFTSRLKKLMGDDTETEHSSKIIGLRAHDIACILAIAVEKISVRGKAEASSNVSDLLKTIRNSRFKGLSGVIQISDNKFISETFEIVNIGREKQRRRQIVWPGGSRKIPRHRVLAENGEKKVLRILVTAGNKVPNLVSVRPDPETGVNTVSGFCVEVFKTCIAPFNYELEFIPYRGNNDNLAYLLSTQSDKYDAAVGDITITSNRSLYVDFTLPYTDIGIGILTVKKKSQGMWTFFDPFEKSLWLASGAFFVLTGIVVWLVERSVNPEFQGSWGQQLSMMLWFGFSTIVFAHREKLQKMSSRFLVIVWVFVVLILTSSYGANLTSTKTISRMQLNHQMVFGGSTTSMTAKLGSINAVEAYAQLLRDGTLSHVINEIPYLSILIGNYPNDFVMTDRVTNTNGFGFMFQKGSDLVPKVSREIAKLRSLGMLKDMEKKWFQKLDSLNVHSNTEEVASTIDDDEASKRFTFRELRGLFIIAGVAHVLVLALHLFHMRQEVSRLFTKFQSFYK</sequence>
<dbReference type="PIRSF" id="PIRSF037090">
    <property type="entry name" value="Iontro_Glu-like_rcpt_pln"/>
    <property type="match status" value="1"/>
</dbReference>
<dbReference type="Gene3D" id="3.40.190.10">
    <property type="entry name" value="Periplasmic binding protein-like II"/>
    <property type="match status" value="2"/>
</dbReference>
<dbReference type="GO" id="GO:0009416">
    <property type="term" value="P:response to light stimulus"/>
    <property type="evidence" value="ECO:0007669"/>
    <property type="project" value="EnsemblPlants"/>
</dbReference>
<name>D7L217_ARALL</name>
<dbReference type="Pfam" id="PF01094">
    <property type="entry name" value="ANF_receptor"/>
    <property type="match status" value="1"/>
</dbReference>
<dbReference type="AlphaFoldDB" id="D7L217"/>
<dbReference type="Gene3D" id="1.10.287.70">
    <property type="match status" value="1"/>
</dbReference>
<dbReference type="GO" id="GO:0016020">
    <property type="term" value="C:membrane"/>
    <property type="evidence" value="ECO:0007669"/>
    <property type="project" value="UniProtKB-SubCell"/>
</dbReference>
<evidence type="ECO:0000256" key="4">
    <source>
        <dbReference type="ARBA" id="ARBA00022692"/>
    </source>
</evidence>
<dbReference type="FunFam" id="3.40.190.10:FF:000594">
    <property type="entry name" value="Glutamate receptor 1.4"/>
    <property type="match status" value="1"/>
</dbReference>
<evidence type="ECO:0000313" key="17">
    <source>
        <dbReference type="EMBL" id="EFH58589.1"/>
    </source>
</evidence>
<evidence type="ECO:0000259" key="16">
    <source>
        <dbReference type="SMART" id="SM00079"/>
    </source>
</evidence>
<keyword evidence="10" id="KW-0325">Glycoprotein</keyword>
<evidence type="ECO:0000256" key="5">
    <source>
        <dbReference type="ARBA" id="ARBA00022729"/>
    </source>
</evidence>
<comment type="function">
    <text evidence="13">Glutamate-gated receptor that probably acts as non-selective cation channel.</text>
</comment>
<dbReference type="OrthoDB" id="5984008at2759"/>
<evidence type="ECO:0000256" key="14">
    <source>
        <dbReference type="SAM" id="Phobius"/>
    </source>
</evidence>
<evidence type="ECO:0000256" key="9">
    <source>
        <dbReference type="ARBA" id="ARBA00023170"/>
    </source>
</evidence>
<evidence type="ECO:0000256" key="8">
    <source>
        <dbReference type="ARBA" id="ARBA00023136"/>
    </source>
</evidence>
<evidence type="ECO:0000256" key="11">
    <source>
        <dbReference type="ARBA" id="ARBA00023286"/>
    </source>
</evidence>
<dbReference type="CDD" id="cd19990">
    <property type="entry name" value="PBP1_GABAb_receptor_plant"/>
    <property type="match status" value="1"/>
</dbReference>
<evidence type="ECO:0000256" key="12">
    <source>
        <dbReference type="ARBA" id="ARBA00023303"/>
    </source>
</evidence>
<keyword evidence="11 13" id="KW-1071">Ligand-gated ion channel</keyword>
<dbReference type="InterPro" id="IPR044440">
    <property type="entry name" value="GABAb_receptor_plant_PBP1"/>
</dbReference>
<dbReference type="SMART" id="SM00079">
    <property type="entry name" value="PBPe"/>
    <property type="match status" value="1"/>
</dbReference>
<dbReference type="Proteomes" id="UP000008694">
    <property type="component" value="Unassembled WGS sequence"/>
</dbReference>
<evidence type="ECO:0000256" key="15">
    <source>
        <dbReference type="SAM" id="SignalP"/>
    </source>
</evidence>
<evidence type="ECO:0000256" key="6">
    <source>
        <dbReference type="ARBA" id="ARBA00022989"/>
    </source>
</evidence>
<dbReference type="InterPro" id="IPR001320">
    <property type="entry name" value="Iontro_rcpt_C"/>
</dbReference>
<keyword evidence="3 13" id="KW-0813">Transport</keyword>
<evidence type="ECO:0000256" key="2">
    <source>
        <dbReference type="ARBA" id="ARBA00008685"/>
    </source>
</evidence>
<feature type="chain" id="PRO_5003101393" description="Glutamate receptor" evidence="15">
    <location>
        <begin position="20"/>
        <end position="794"/>
    </location>
</feature>
<evidence type="ECO:0000256" key="7">
    <source>
        <dbReference type="ARBA" id="ARBA00023065"/>
    </source>
</evidence>
<dbReference type="SUPFAM" id="SSF53850">
    <property type="entry name" value="Periplasmic binding protein-like II"/>
    <property type="match status" value="1"/>
</dbReference>
<dbReference type="InterPro" id="IPR028082">
    <property type="entry name" value="Peripla_BP_I"/>
</dbReference>
<feature type="transmembrane region" description="Helical" evidence="14">
    <location>
        <begin position="529"/>
        <end position="547"/>
    </location>
</feature>
<protein>
    <recommendedName>
        <fullName evidence="13">Glutamate receptor</fullName>
    </recommendedName>
</protein>
<keyword evidence="9 13" id="KW-0675">Receptor</keyword>
<feature type="transmembrane region" description="Helical" evidence="14">
    <location>
        <begin position="589"/>
        <end position="607"/>
    </location>
</feature>
<keyword evidence="8 13" id="KW-0472">Membrane</keyword>
<dbReference type="GO" id="GO:0009737">
    <property type="term" value="P:response to abscisic acid"/>
    <property type="evidence" value="ECO:0007669"/>
    <property type="project" value="EnsemblPlants"/>
</dbReference>
<dbReference type="SMR" id="D7L217"/>
<dbReference type="HOGENOM" id="CLU_007358_0_0_1"/>
<accession>D7L217</accession>
<proteinExistence type="inferred from homology"/>
<reference evidence="18" key="1">
    <citation type="journal article" date="2011" name="Nat. Genet.">
        <title>The Arabidopsis lyrata genome sequence and the basis of rapid genome size change.</title>
        <authorList>
            <person name="Hu T.T."/>
            <person name="Pattyn P."/>
            <person name="Bakker E.G."/>
            <person name="Cao J."/>
            <person name="Cheng J.-F."/>
            <person name="Clark R.M."/>
            <person name="Fahlgren N."/>
            <person name="Fawcett J.A."/>
            <person name="Grimwood J."/>
            <person name="Gundlach H."/>
            <person name="Haberer G."/>
            <person name="Hollister J.D."/>
            <person name="Ossowski S."/>
            <person name="Ottilar R.P."/>
            <person name="Salamov A.A."/>
            <person name="Schneeberger K."/>
            <person name="Spannagl M."/>
            <person name="Wang X."/>
            <person name="Yang L."/>
            <person name="Nasrallah M.E."/>
            <person name="Bergelson J."/>
            <person name="Carrington J.C."/>
            <person name="Gaut B.S."/>
            <person name="Schmutz J."/>
            <person name="Mayer K.F.X."/>
            <person name="Van de Peer Y."/>
            <person name="Grigoriev I.V."/>
            <person name="Nordborg M."/>
            <person name="Weigel D."/>
            <person name="Guo Y.-L."/>
        </authorList>
    </citation>
    <scope>NUCLEOTIDE SEQUENCE [LARGE SCALE GENOMIC DNA]</scope>
    <source>
        <strain evidence="18">cv. MN47</strain>
    </source>
</reference>
<dbReference type="Pfam" id="PF00060">
    <property type="entry name" value="Lig_chan"/>
    <property type="match status" value="1"/>
</dbReference>
<gene>
    <name evidence="17" type="ORF">ARALYDRAFT_477672</name>
</gene>
<dbReference type="InterPro" id="IPR017103">
    <property type="entry name" value="Iontropic_Glu_rcpt_pln"/>
</dbReference>
<dbReference type="Gene3D" id="3.40.50.2300">
    <property type="match status" value="2"/>
</dbReference>
<dbReference type="InterPro" id="IPR019594">
    <property type="entry name" value="Glu/Gly-bd"/>
</dbReference>
<dbReference type="GO" id="GO:0030003">
    <property type="term" value="P:intracellular monoatomic cation homeostasis"/>
    <property type="evidence" value="ECO:0007669"/>
    <property type="project" value="EnsemblPlants"/>
</dbReference>
<dbReference type="InterPro" id="IPR001828">
    <property type="entry name" value="ANF_lig-bd_rcpt"/>
</dbReference>
<evidence type="ECO:0000256" key="3">
    <source>
        <dbReference type="ARBA" id="ARBA00022448"/>
    </source>
</evidence>
<keyword evidence="7 13" id="KW-0406">Ion transport</keyword>
<dbReference type="GO" id="GO:0005262">
    <property type="term" value="F:calcium channel activity"/>
    <property type="evidence" value="ECO:0007669"/>
    <property type="project" value="EnsemblPlants"/>
</dbReference>
<keyword evidence="12 13" id="KW-0407">Ion channel</keyword>
<organism evidence="18">
    <name type="scientific">Arabidopsis lyrata subsp. lyrata</name>
    <name type="common">Lyre-leaved rock-cress</name>
    <dbReference type="NCBI Taxonomy" id="81972"/>
    <lineage>
        <taxon>Eukaryota</taxon>
        <taxon>Viridiplantae</taxon>
        <taxon>Streptophyta</taxon>
        <taxon>Embryophyta</taxon>
        <taxon>Tracheophyta</taxon>
        <taxon>Spermatophyta</taxon>
        <taxon>Magnoliopsida</taxon>
        <taxon>eudicotyledons</taxon>
        <taxon>Gunneridae</taxon>
        <taxon>Pentapetalae</taxon>
        <taxon>rosids</taxon>
        <taxon>malvids</taxon>
        <taxon>Brassicales</taxon>
        <taxon>Brassicaceae</taxon>
        <taxon>Camelineae</taxon>
        <taxon>Arabidopsis</taxon>
    </lineage>
</organism>
<dbReference type="eggNOG" id="KOG1052">
    <property type="taxonomic scope" value="Eukaryota"/>
</dbReference>
<dbReference type="GO" id="GO:0015276">
    <property type="term" value="F:ligand-gated monoatomic ion channel activity"/>
    <property type="evidence" value="ECO:0007669"/>
    <property type="project" value="InterPro"/>
</dbReference>
<keyword evidence="6 14" id="KW-1133">Transmembrane helix</keyword>
<evidence type="ECO:0000256" key="1">
    <source>
        <dbReference type="ARBA" id="ARBA00004141"/>
    </source>
</evidence>
<dbReference type="Pfam" id="PF10613">
    <property type="entry name" value="Lig_chan-Glu_bd"/>
    <property type="match status" value="1"/>
</dbReference>
<comment type="subcellular location">
    <subcellularLocation>
        <location evidence="1">Membrane</location>
        <topology evidence="1">Multi-pass membrane protein</topology>
    </subcellularLocation>
</comment>
<keyword evidence="4 14" id="KW-0812">Transmembrane</keyword>
<keyword evidence="5 15" id="KW-0732">Signal</keyword>
<dbReference type="STRING" id="81972.D7L217"/>
<feature type="domain" description="Ionotropic glutamate receptor C-terminal" evidence="16">
    <location>
        <begin position="410"/>
        <end position="725"/>
    </location>
</feature>
<feature type="transmembrane region" description="Helical" evidence="14">
    <location>
        <begin position="559"/>
        <end position="577"/>
    </location>
</feature>
<dbReference type="InterPro" id="IPR015683">
    <property type="entry name" value="Ionotropic_Glu_rcpt"/>
</dbReference>
<dbReference type="GO" id="GO:0005267">
    <property type="term" value="F:potassium channel activity"/>
    <property type="evidence" value="ECO:0007669"/>
    <property type="project" value="EnsemblPlants"/>
</dbReference>
<evidence type="ECO:0000256" key="10">
    <source>
        <dbReference type="ARBA" id="ARBA00023180"/>
    </source>
</evidence>
<dbReference type="GO" id="GO:0005272">
    <property type="term" value="F:sodium channel activity"/>
    <property type="evidence" value="ECO:0007669"/>
    <property type="project" value="EnsemblPlants"/>
</dbReference>
<evidence type="ECO:0000256" key="13">
    <source>
        <dbReference type="PIRNR" id="PIRNR037090"/>
    </source>
</evidence>
<feature type="transmembrane region" description="Helical" evidence="14">
    <location>
        <begin position="758"/>
        <end position="776"/>
    </location>
</feature>
<dbReference type="Gramene" id="fgenesh2_kg.3__373__AT3G04110.1">
    <property type="protein sequence ID" value="fgenesh2_kg.3__373__AT3G04110.1"/>
    <property type="gene ID" value="fgenesh2_kg.3__373__AT3G04110.1"/>
</dbReference>
<comment type="similarity">
    <text evidence="2 13">Belongs to the glutamate-gated ion channel (TC 1.A.10.1) family.</text>
</comment>